<evidence type="ECO:0000256" key="4">
    <source>
        <dbReference type="ARBA" id="ARBA00022989"/>
    </source>
</evidence>
<keyword evidence="5" id="KW-0472">Membrane</keyword>
<dbReference type="PANTHER" id="PTHR24270">
    <property type="entry name" value="LOW-DENSITY LIPOPROTEIN RECEPTOR-RELATED"/>
    <property type="match status" value="1"/>
</dbReference>
<dbReference type="CDD" id="cd00054">
    <property type="entry name" value="EGF_CA"/>
    <property type="match status" value="1"/>
</dbReference>
<dbReference type="CDD" id="cd00112">
    <property type="entry name" value="LDLa"/>
    <property type="match status" value="1"/>
</dbReference>
<evidence type="ECO:0000313" key="13">
    <source>
        <dbReference type="Proteomes" id="UP000663829"/>
    </source>
</evidence>
<feature type="domain" description="EGF-like" evidence="8">
    <location>
        <begin position="638"/>
        <end position="677"/>
    </location>
</feature>
<dbReference type="AlphaFoldDB" id="A0A814T4P6"/>
<dbReference type="EMBL" id="CAJOBA010008407">
    <property type="protein sequence ID" value="CAF3827737.1"/>
    <property type="molecule type" value="Genomic_DNA"/>
</dbReference>
<keyword evidence="13" id="KW-1185">Reference proteome</keyword>
<dbReference type="SMART" id="SM00192">
    <property type="entry name" value="LDLa"/>
    <property type="match status" value="3"/>
</dbReference>
<keyword evidence="2" id="KW-0812">Transmembrane</keyword>
<dbReference type="InterPro" id="IPR002172">
    <property type="entry name" value="LDrepeatLR_classA_rpt"/>
</dbReference>
<name>A0A814T4P6_9BILA</name>
<dbReference type="GO" id="GO:0005886">
    <property type="term" value="C:plasma membrane"/>
    <property type="evidence" value="ECO:0007669"/>
    <property type="project" value="TreeGrafter"/>
</dbReference>
<feature type="disulfide bond" evidence="7">
    <location>
        <begin position="626"/>
        <end position="635"/>
    </location>
</feature>
<evidence type="ECO:0000256" key="7">
    <source>
        <dbReference type="PROSITE-ProRule" id="PRU00076"/>
    </source>
</evidence>
<dbReference type="PROSITE" id="PS00022">
    <property type="entry name" value="EGF_1"/>
    <property type="match status" value="4"/>
</dbReference>
<keyword evidence="7" id="KW-0245">EGF-like domain</keyword>
<comment type="caution">
    <text evidence="7">Lacks conserved residue(s) required for the propagation of feature annotation.</text>
</comment>
<dbReference type="PROSITE" id="PS01186">
    <property type="entry name" value="EGF_2"/>
    <property type="match status" value="2"/>
</dbReference>
<feature type="disulfide bond" evidence="7">
    <location>
        <begin position="667"/>
        <end position="676"/>
    </location>
</feature>
<dbReference type="InterPro" id="IPR000742">
    <property type="entry name" value="EGF"/>
</dbReference>
<evidence type="ECO:0000256" key="6">
    <source>
        <dbReference type="ARBA" id="ARBA00023157"/>
    </source>
</evidence>
<dbReference type="Gene3D" id="2.10.25.10">
    <property type="entry name" value="Laminin"/>
    <property type="match status" value="1"/>
</dbReference>
<dbReference type="EMBL" id="CAJNOQ010007077">
    <property type="protein sequence ID" value="CAF1156994.1"/>
    <property type="molecule type" value="Genomic_DNA"/>
</dbReference>
<dbReference type="PRINTS" id="PR00261">
    <property type="entry name" value="LDLRECEPTOR"/>
</dbReference>
<evidence type="ECO:0000313" key="12">
    <source>
        <dbReference type="EMBL" id="CAF3920422.1"/>
    </source>
</evidence>
<keyword evidence="6 7" id="KW-1015">Disulfide bond</keyword>
<dbReference type="EMBL" id="CAJOBC010007076">
    <property type="protein sequence ID" value="CAF3920422.1"/>
    <property type="molecule type" value="Genomic_DNA"/>
</dbReference>
<dbReference type="EMBL" id="CAJNOK010008391">
    <property type="protein sequence ID" value="CAF1062324.1"/>
    <property type="molecule type" value="Genomic_DNA"/>
</dbReference>
<feature type="domain" description="EGF-like" evidence="8">
    <location>
        <begin position="596"/>
        <end position="636"/>
    </location>
</feature>
<dbReference type="OrthoDB" id="9990982at2759"/>
<accession>A0A814T4P6</accession>
<evidence type="ECO:0000313" key="10">
    <source>
        <dbReference type="EMBL" id="CAF1156994.1"/>
    </source>
</evidence>
<dbReference type="Proteomes" id="UP000682733">
    <property type="component" value="Unassembled WGS sequence"/>
</dbReference>
<dbReference type="SUPFAM" id="SSF57196">
    <property type="entry name" value="EGF/Laminin"/>
    <property type="match status" value="1"/>
</dbReference>
<dbReference type="SMART" id="SM00181">
    <property type="entry name" value="EGF"/>
    <property type="match status" value="4"/>
</dbReference>
<protein>
    <recommendedName>
        <fullName evidence="8">EGF-like domain-containing protein</fullName>
    </recommendedName>
</protein>
<proteinExistence type="predicted"/>
<evidence type="ECO:0000259" key="8">
    <source>
        <dbReference type="PROSITE" id="PS50026"/>
    </source>
</evidence>
<evidence type="ECO:0000256" key="3">
    <source>
        <dbReference type="ARBA" id="ARBA00022737"/>
    </source>
</evidence>
<keyword evidence="4" id="KW-1133">Transmembrane helix</keyword>
<organism evidence="10 13">
    <name type="scientific">Didymodactylos carnosus</name>
    <dbReference type="NCBI Taxonomy" id="1234261"/>
    <lineage>
        <taxon>Eukaryota</taxon>
        <taxon>Metazoa</taxon>
        <taxon>Spiralia</taxon>
        <taxon>Gnathifera</taxon>
        <taxon>Rotifera</taxon>
        <taxon>Eurotatoria</taxon>
        <taxon>Bdelloidea</taxon>
        <taxon>Philodinida</taxon>
        <taxon>Philodinidae</taxon>
        <taxon>Didymodactylos</taxon>
    </lineage>
</organism>
<dbReference type="Proteomes" id="UP000663829">
    <property type="component" value="Unassembled WGS sequence"/>
</dbReference>
<dbReference type="InterPro" id="IPR050685">
    <property type="entry name" value="LDLR"/>
</dbReference>
<dbReference type="PROSITE" id="PS50026">
    <property type="entry name" value="EGF_3"/>
    <property type="match status" value="2"/>
</dbReference>
<dbReference type="Proteomes" id="UP000677228">
    <property type="component" value="Unassembled WGS sequence"/>
</dbReference>
<reference evidence="10" key="1">
    <citation type="submission" date="2021-02" db="EMBL/GenBank/DDBJ databases">
        <authorList>
            <person name="Nowell W R."/>
        </authorList>
    </citation>
    <scope>NUCLEOTIDE SEQUENCE</scope>
</reference>
<sequence length="892" mass="101968">MAQLGEWDDYDFMHEVTHMFSGCSISAAIKLTNSSLSNLFYCSGAKKFISKYRLGDNIHDCFHNETSHSEDEMLVDFCSFNLTNRFKCLNLTSQCVQRAMMMDKLYGCEDKSDTLHFGNCKTALDLNCQFLRGVYSPPVHYLYRENCNNVSKLLFAVDEETDETSCDEWPQSLHQRYQRCDGVWDFNDGRDELNCSNSAVSYITHDIFKCSKNEHYCIKRNTTGSGLSCLPVEQAGDNVTDCTGGTDERTTVCASASNYQKRFFCLSQNGCISVLLVCRQNSICPTERDDICPWFSINDCKPELGEDSNVYFQCKNGTCIPEGGCNGVIECYPYGEDEWLCDMAYELKPAYSRKTLEFSLDILDAYPPLSDPSRRMHHDIRMLHPLPLKATAATTKLLGSAPSTPAREKHLSWYCNRGVQVIKRHPEGTRECLCPPSYYGNRCQFQSERVTVVFRMDTQAILVGRQQQDAIKLLAILVNEDNIIVSQEEIIHTRSVKHFFYLKYPQLPPKRGNWFVRLNAYSVTTSQVYFLASWLFDVPFSFLPVNRLALDFTLTEQETCQTLHCVHGSCRKYLNSRRQRDYCHCRNGWSGQLCNISNTCLTSKCVDRGGECVSRYPSDPWPICVCALGRLGIDCHAKFNPCGDVKCRNGGTCIPLDERSLRFVCSCRQGYYGLRCESISARVTVRFASDLIQTKKAIPVAIVHFAELKGETPGVLFVQNRFIYKKVSLNKHVAIFNDNHEYLPDFVLAQIFFHPGHVDYYLAAIIKHQTTFNYYTNPPVIRHRLTNITTSVIPSNRCPDVNELLDNQTIREFPLMKKVKFYQHACRLSQTKCFVDEVHLCFCDRDRAADCLVFQHEPTTCLIDYCQNSGRKVHLVHHQIRAAMVRILPADG</sequence>
<evidence type="ECO:0000313" key="9">
    <source>
        <dbReference type="EMBL" id="CAF1062324.1"/>
    </source>
</evidence>
<evidence type="ECO:0000256" key="2">
    <source>
        <dbReference type="ARBA" id="ARBA00022692"/>
    </source>
</evidence>
<dbReference type="PANTHER" id="PTHR24270:SF62">
    <property type="entry name" value="LOW-DENSITY LIPOPROTEIN RECEPTOR-RELATED PROTEIN 2"/>
    <property type="match status" value="1"/>
</dbReference>
<keyword evidence="3" id="KW-0677">Repeat</keyword>
<evidence type="ECO:0000256" key="1">
    <source>
        <dbReference type="ARBA" id="ARBA00004167"/>
    </source>
</evidence>
<gene>
    <name evidence="10" type="ORF">GPM918_LOCUS21478</name>
    <name evidence="9" type="ORF">OVA965_LOCUS17478</name>
    <name evidence="12" type="ORF">SRO942_LOCUS21475</name>
    <name evidence="11" type="ORF">TMI583_LOCUS17490</name>
</gene>
<evidence type="ECO:0000256" key="5">
    <source>
        <dbReference type="ARBA" id="ARBA00023136"/>
    </source>
</evidence>
<evidence type="ECO:0000313" key="11">
    <source>
        <dbReference type="EMBL" id="CAF3827737.1"/>
    </source>
</evidence>
<dbReference type="Proteomes" id="UP000681722">
    <property type="component" value="Unassembled WGS sequence"/>
</dbReference>
<comment type="caution">
    <text evidence="10">The sequence shown here is derived from an EMBL/GenBank/DDBJ whole genome shotgun (WGS) entry which is preliminary data.</text>
</comment>
<comment type="subcellular location">
    <subcellularLocation>
        <location evidence="1">Membrane</location>
        <topology evidence="1">Single-pass membrane protein</topology>
    </subcellularLocation>
</comment>